<evidence type="ECO:0000313" key="1">
    <source>
        <dbReference type="EMBL" id="KFJ04220.1"/>
    </source>
</evidence>
<feature type="non-terminal residue" evidence="1">
    <location>
        <position position="82"/>
    </location>
</feature>
<comment type="caution">
    <text evidence="1">The sequence shown here is derived from an EMBL/GenBank/DDBJ whole genome shotgun (WGS) entry which is preliminary data.</text>
</comment>
<dbReference type="Proteomes" id="UP000029003">
    <property type="component" value="Unassembled WGS sequence"/>
</dbReference>
<sequence>MKKNGHDRLGRQRWMCPGCRTTGAVRDLSRRRRAELAEFLGWLLAPSPQPSGSRAFRKRTSWCWGLRPVLEPDAAARHVVMA</sequence>
<dbReference type="EMBL" id="JGZT01000003">
    <property type="protein sequence ID" value="KFJ04220.1"/>
    <property type="molecule type" value="Genomic_DNA"/>
</dbReference>
<dbReference type="AlphaFoldDB" id="A0A087E8W9"/>
<accession>A0A087E8W9</accession>
<gene>
    <name evidence="1" type="ORF">THER5_1790</name>
</gene>
<protein>
    <submittedName>
        <fullName evidence="1">Transposase for IS256 family</fullName>
    </submittedName>
</protein>
<proteinExistence type="predicted"/>
<organism evidence="1 2">
    <name type="scientific">Bifidobacterium thermacidophilum subsp. thermacidophilum</name>
    <dbReference type="NCBI Taxonomy" id="79262"/>
    <lineage>
        <taxon>Bacteria</taxon>
        <taxon>Bacillati</taxon>
        <taxon>Actinomycetota</taxon>
        <taxon>Actinomycetes</taxon>
        <taxon>Bifidobacteriales</taxon>
        <taxon>Bifidobacteriaceae</taxon>
        <taxon>Bifidobacterium</taxon>
    </lineage>
</organism>
<name>A0A087E8W9_9BIFI</name>
<evidence type="ECO:0000313" key="2">
    <source>
        <dbReference type="Proteomes" id="UP000029003"/>
    </source>
</evidence>
<reference evidence="1 2" key="1">
    <citation type="submission" date="2014-03" db="EMBL/GenBank/DDBJ databases">
        <title>Genomics of Bifidobacteria.</title>
        <authorList>
            <person name="Ventura M."/>
            <person name="Milani C."/>
            <person name="Lugli G.A."/>
        </authorList>
    </citation>
    <scope>NUCLEOTIDE SEQUENCE [LARGE SCALE GENOMIC DNA]</scope>
    <source>
        <strain evidence="1 2">LMG 21395</strain>
    </source>
</reference>